<evidence type="ECO:0000256" key="2">
    <source>
        <dbReference type="ARBA" id="ARBA00022448"/>
    </source>
</evidence>
<dbReference type="SUPFAM" id="SSF159468">
    <property type="entry name" value="AtpF-like"/>
    <property type="match status" value="1"/>
</dbReference>
<dbReference type="Gene3D" id="3.40.50.10580">
    <property type="entry name" value="ATPase, V1 complex, subunit F"/>
    <property type="match status" value="1"/>
</dbReference>
<evidence type="ECO:0000256" key="1">
    <source>
        <dbReference type="ARBA" id="ARBA00010148"/>
    </source>
</evidence>
<keyword evidence="3" id="KW-0406">Ion transport</keyword>
<evidence type="ECO:0000256" key="3">
    <source>
        <dbReference type="ARBA" id="ARBA00023065"/>
    </source>
</evidence>
<comment type="caution">
    <text evidence="4">The sequence shown here is derived from an EMBL/GenBank/DDBJ whole genome shotgun (WGS) entry which is preliminary data.</text>
</comment>
<dbReference type="EMBL" id="DTFI01000051">
    <property type="protein sequence ID" value="HGI43136.1"/>
    <property type="molecule type" value="Genomic_DNA"/>
</dbReference>
<dbReference type="GO" id="GO:0046961">
    <property type="term" value="F:proton-transporting ATPase activity, rotational mechanism"/>
    <property type="evidence" value="ECO:0007669"/>
    <property type="project" value="InterPro"/>
</dbReference>
<keyword evidence="2" id="KW-0813">Transport</keyword>
<accession>A0A7C4B8W7</accession>
<proteinExistence type="inferred from homology"/>
<sequence>MLVVGAGEQVHQPVLHTCYRCERLVLKHALRSSFVRLRIAAIAKEDLAPALRNGGFDAVYIADCAAEALRVLEDIMRKREFDLVLLDDILAKEIGRSKLGEIRYKHPLPAIVELRTTRSRATSLS</sequence>
<dbReference type="Pfam" id="PF01990">
    <property type="entry name" value="ATP-synt_F"/>
    <property type="match status" value="1"/>
</dbReference>
<name>A0A7C4B8W7_THEPE</name>
<protein>
    <submittedName>
        <fullName evidence="4">Uncharacterized protein</fullName>
    </submittedName>
</protein>
<gene>
    <name evidence="4" type="ORF">ENV17_01955</name>
</gene>
<comment type="similarity">
    <text evidence="1">Belongs to the V-ATPase F subunit family.</text>
</comment>
<dbReference type="InterPro" id="IPR036906">
    <property type="entry name" value="ATPase_V1_fsu_sf"/>
</dbReference>
<evidence type="ECO:0000313" key="4">
    <source>
        <dbReference type="EMBL" id="HGI43136.1"/>
    </source>
</evidence>
<dbReference type="InterPro" id="IPR008218">
    <property type="entry name" value="ATPase_V1-cplx_f_g_su"/>
</dbReference>
<organism evidence="4">
    <name type="scientific">Thermofilum pendens</name>
    <dbReference type="NCBI Taxonomy" id="2269"/>
    <lineage>
        <taxon>Archaea</taxon>
        <taxon>Thermoproteota</taxon>
        <taxon>Thermoprotei</taxon>
        <taxon>Thermofilales</taxon>
        <taxon>Thermofilaceae</taxon>
        <taxon>Thermofilum</taxon>
    </lineage>
</organism>
<dbReference type="AlphaFoldDB" id="A0A7C4B8W7"/>
<reference evidence="4" key="1">
    <citation type="journal article" date="2020" name="mSystems">
        <title>Genome- and Community-Level Interaction Insights into Carbon Utilization and Element Cycling Functions of Hydrothermarchaeota in Hydrothermal Sediment.</title>
        <authorList>
            <person name="Zhou Z."/>
            <person name="Liu Y."/>
            <person name="Xu W."/>
            <person name="Pan J."/>
            <person name="Luo Z.H."/>
            <person name="Li M."/>
        </authorList>
    </citation>
    <scope>NUCLEOTIDE SEQUENCE [LARGE SCALE GENOMIC DNA]</scope>
    <source>
        <strain evidence="4">SpSt-735</strain>
    </source>
</reference>